<keyword evidence="2" id="KW-0732">Signal</keyword>
<dbReference type="EMBL" id="CAJNOE010001599">
    <property type="protein sequence ID" value="CAF1436641.1"/>
    <property type="molecule type" value="Genomic_DNA"/>
</dbReference>
<dbReference type="Proteomes" id="UP000663868">
    <property type="component" value="Unassembled WGS sequence"/>
</dbReference>
<dbReference type="AlphaFoldDB" id="A0A815NF39"/>
<evidence type="ECO:0000256" key="1">
    <source>
        <dbReference type="SAM" id="Phobius"/>
    </source>
</evidence>
<sequence>MNFFLTIIFYSLIAAINANFNIIYQIPNTSFVVTTQQFQIEIDQPVNRPKFVAFINVSNATSNASIYQIDLHNMSSNANYSNYTLTFYIPPTIYSINSEFYITFDAGVLFSNTTTNSSALNDTQFWRLKVLDMPSTTGMTNLLTYTSMGTTYNGKTGSTIINNIISTMVTTAMMSTSSSMTQTVQSVTTQTTANVVVVATTTGESPATRSARLGMGFGITFITVIIICEIIYFKYFYRGTTRSGSYYT</sequence>
<evidence type="ECO:0000313" key="5">
    <source>
        <dbReference type="Proteomes" id="UP000663860"/>
    </source>
</evidence>
<name>A0A815NF39_9BILA</name>
<evidence type="ECO:0000256" key="2">
    <source>
        <dbReference type="SAM" id="SignalP"/>
    </source>
</evidence>
<keyword evidence="1" id="KW-0472">Membrane</keyword>
<evidence type="ECO:0000313" key="4">
    <source>
        <dbReference type="EMBL" id="CAF3942451.1"/>
    </source>
</evidence>
<keyword evidence="1" id="KW-0812">Transmembrane</keyword>
<gene>
    <name evidence="3" type="ORF">IZO911_LOCUS41550</name>
    <name evidence="4" type="ORF">KXQ929_LOCUS25118</name>
</gene>
<feature type="chain" id="PRO_5036412055" evidence="2">
    <location>
        <begin position="19"/>
        <end position="248"/>
    </location>
</feature>
<comment type="caution">
    <text evidence="3">The sequence shown here is derived from an EMBL/GenBank/DDBJ whole genome shotgun (WGS) entry which is preliminary data.</text>
</comment>
<keyword evidence="1" id="KW-1133">Transmembrane helix</keyword>
<reference evidence="3" key="1">
    <citation type="submission" date="2021-02" db="EMBL/GenBank/DDBJ databases">
        <authorList>
            <person name="Nowell W R."/>
        </authorList>
    </citation>
    <scope>NUCLEOTIDE SEQUENCE</scope>
</reference>
<feature type="signal peptide" evidence="2">
    <location>
        <begin position="1"/>
        <end position="18"/>
    </location>
</feature>
<dbReference type="Proteomes" id="UP000663860">
    <property type="component" value="Unassembled WGS sequence"/>
</dbReference>
<evidence type="ECO:0000313" key="3">
    <source>
        <dbReference type="EMBL" id="CAF1436641.1"/>
    </source>
</evidence>
<proteinExistence type="predicted"/>
<feature type="transmembrane region" description="Helical" evidence="1">
    <location>
        <begin position="213"/>
        <end position="233"/>
    </location>
</feature>
<accession>A0A815NF39</accession>
<protein>
    <submittedName>
        <fullName evidence="3">Uncharacterized protein</fullName>
    </submittedName>
</protein>
<organism evidence="3 5">
    <name type="scientific">Adineta steineri</name>
    <dbReference type="NCBI Taxonomy" id="433720"/>
    <lineage>
        <taxon>Eukaryota</taxon>
        <taxon>Metazoa</taxon>
        <taxon>Spiralia</taxon>
        <taxon>Gnathifera</taxon>
        <taxon>Rotifera</taxon>
        <taxon>Eurotatoria</taxon>
        <taxon>Bdelloidea</taxon>
        <taxon>Adinetida</taxon>
        <taxon>Adinetidae</taxon>
        <taxon>Adineta</taxon>
    </lineage>
</organism>
<dbReference type="EMBL" id="CAJOBB010002147">
    <property type="protein sequence ID" value="CAF3942451.1"/>
    <property type="molecule type" value="Genomic_DNA"/>
</dbReference>